<reference evidence="8 9" key="1">
    <citation type="submission" date="2023-03" db="EMBL/GenBank/DDBJ databases">
        <title>Paludisphaera mucosa sp. nov. a novel planctomycete from northern fen.</title>
        <authorList>
            <person name="Ivanova A."/>
        </authorList>
    </citation>
    <scope>NUCLEOTIDE SEQUENCE [LARGE SCALE GENOMIC DNA]</scope>
    <source>
        <strain evidence="8 9">Pla2</strain>
    </source>
</reference>
<dbReference type="EMBL" id="JARRAG010000001">
    <property type="protein sequence ID" value="MDG3002516.1"/>
    <property type="molecule type" value="Genomic_DNA"/>
</dbReference>
<keyword evidence="8" id="KW-0969">Cilium</keyword>
<proteinExistence type="inferred from homology"/>
<sequence length="88" mass="9492">MDVNQALDWTREALRLTLLLGGPLLAAALVVGLAVNILQTLTQLNEPVVGLVPRLVAVIVATLILLPWLAARWIDFTVDLIGSIPDML</sequence>
<feature type="transmembrane region" description="Helical" evidence="7">
    <location>
        <begin position="51"/>
        <end position="71"/>
    </location>
</feature>
<comment type="subcellular location">
    <subcellularLocation>
        <location evidence="1">Cell membrane</location>
        <topology evidence="1">Multi-pass membrane protein</topology>
    </subcellularLocation>
</comment>
<dbReference type="Proteomes" id="UP001216907">
    <property type="component" value="Unassembled WGS sequence"/>
</dbReference>
<evidence type="ECO:0000256" key="7">
    <source>
        <dbReference type="SAM" id="Phobius"/>
    </source>
</evidence>
<dbReference type="RefSeq" id="WP_277858880.1">
    <property type="nucleotide sequence ID" value="NZ_JARRAG010000001.1"/>
</dbReference>
<evidence type="ECO:0000256" key="6">
    <source>
        <dbReference type="ARBA" id="ARBA00023136"/>
    </source>
</evidence>
<dbReference type="InterPro" id="IPR002191">
    <property type="entry name" value="Bac_export_3"/>
</dbReference>
<evidence type="ECO:0000256" key="5">
    <source>
        <dbReference type="ARBA" id="ARBA00022989"/>
    </source>
</evidence>
<keyword evidence="9" id="KW-1185">Reference proteome</keyword>
<comment type="caution">
    <text evidence="8">The sequence shown here is derived from an EMBL/GenBank/DDBJ whole genome shotgun (WGS) entry which is preliminary data.</text>
</comment>
<dbReference type="PANTHER" id="PTHR34040:SF2">
    <property type="entry name" value="FLAGELLAR BIOSYNTHETIC PROTEIN FLIQ"/>
    <property type="match status" value="1"/>
</dbReference>
<feature type="transmembrane region" description="Helical" evidence="7">
    <location>
        <begin position="16"/>
        <end position="39"/>
    </location>
</feature>
<gene>
    <name evidence="8" type="ORF">PZE19_01840</name>
</gene>
<keyword evidence="6 7" id="KW-0472">Membrane</keyword>
<keyword evidence="4 7" id="KW-0812">Transmembrane</keyword>
<keyword evidence="5 7" id="KW-1133">Transmembrane helix</keyword>
<keyword evidence="8" id="KW-0966">Cell projection</keyword>
<keyword evidence="8" id="KW-0282">Flagellum</keyword>
<dbReference type="PRINTS" id="PR00952">
    <property type="entry name" value="TYPE3IMQPROT"/>
</dbReference>
<protein>
    <submittedName>
        <fullName evidence="8">Flagellar biosynthetic protein FliQ</fullName>
    </submittedName>
</protein>
<evidence type="ECO:0000313" key="8">
    <source>
        <dbReference type="EMBL" id="MDG3002516.1"/>
    </source>
</evidence>
<name>A0ABT6F4T7_9BACT</name>
<dbReference type="Pfam" id="PF01313">
    <property type="entry name" value="Bac_export_3"/>
    <property type="match status" value="1"/>
</dbReference>
<evidence type="ECO:0000256" key="2">
    <source>
        <dbReference type="ARBA" id="ARBA00006156"/>
    </source>
</evidence>
<evidence type="ECO:0000313" key="9">
    <source>
        <dbReference type="Proteomes" id="UP001216907"/>
    </source>
</evidence>
<dbReference type="PANTHER" id="PTHR34040">
    <property type="entry name" value="FLAGELLAR BIOSYNTHETIC PROTEIN FLIQ"/>
    <property type="match status" value="1"/>
</dbReference>
<organism evidence="8 9">
    <name type="scientific">Paludisphaera mucosa</name>
    <dbReference type="NCBI Taxonomy" id="3030827"/>
    <lineage>
        <taxon>Bacteria</taxon>
        <taxon>Pseudomonadati</taxon>
        <taxon>Planctomycetota</taxon>
        <taxon>Planctomycetia</taxon>
        <taxon>Isosphaerales</taxon>
        <taxon>Isosphaeraceae</taxon>
        <taxon>Paludisphaera</taxon>
    </lineage>
</organism>
<evidence type="ECO:0000256" key="3">
    <source>
        <dbReference type="ARBA" id="ARBA00022475"/>
    </source>
</evidence>
<accession>A0ABT6F4T7</accession>
<keyword evidence="3" id="KW-1003">Cell membrane</keyword>
<evidence type="ECO:0000256" key="1">
    <source>
        <dbReference type="ARBA" id="ARBA00004651"/>
    </source>
</evidence>
<evidence type="ECO:0000256" key="4">
    <source>
        <dbReference type="ARBA" id="ARBA00022692"/>
    </source>
</evidence>
<dbReference type="PIRSF" id="PIRSF004669">
    <property type="entry name" value="FliQ"/>
    <property type="match status" value="1"/>
</dbReference>
<comment type="similarity">
    <text evidence="2">Belongs to the FliQ/MopD/SpaQ family.</text>
</comment>